<sequence length="69" mass="7944">MENNTEGLFQRGYEPEVETPLEVEGIYARIQTLSVPEKGYLLHRLIKTLTTDKMAQVLKEISRGIHRVC</sequence>
<name>A0A0P7ZS10_9CYAN</name>
<dbReference type="AlphaFoldDB" id="A0A0P7ZS10"/>
<evidence type="ECO:0000313" key="1">
    <source>
        <dbReference type="EMBL" id="KPQ32857.1"/>
    </source>
</evidence>
<gene>
    <name evidence="1" type="ORF">HLUCCA11_20325</name>
</gene>
<proteinExistence type="predicted"/>
<dbReference type="Proteomes" id="UP000050465">
    <property type="component" value="Unassembled WGS sequence"/>
</dbReference>
<organism evidence="1 2">
    <name type="scientific">Phormidesmis priestleyi Ana</name>
    <dbReference type="NCBI Taxonomy" id="1666911"/>
    <lineage>
        <taxon>Bacteria</taxon>
        <taxon>Bacillati</taxon>
        <taxon>Cyanobacteriota</taxon>
        <taxon>Cyanophyceae</taxon>
        <taxon>Leptolyngbyales</taxon>
        <taxon>Leptolyngbyaceae</taxon>
        <taxon>Phormidesmis</taxon>
    </lineage>
</organism>
<reference evidence="1 2" key="1">
    <citation type="submission" date="2015-09" db="EMBL/GenBank/DDBJ databases">
        <title>Identification and resolution of microdiversity through metagenomic sequencing of parallel consortia.</title>
        <authorList>
            <person name="Nelson W.C."/>
            <person name="Romine M.F."/>
            <person name="Lindemann S.R."/>
        </authorList>
    </citation>
    <scope>NUCLEOTIDE SEQUENCE [LARGE SCALE GENOMIC DNA]</scope>
    <source>
        <strain evidence="1">Ana</strain>
    </source>
</reference>
<dbReference type="EMBL" id="LJZR01000044">
    <property type="protein sequence ID" value="KPQ32857.1"/>
    <property type="molecule type" value="Genomic_DNA"/>
</dbReference>
<evidence type="ECO:0000313" key="2">
    <source>
        <dbReference type="Proteomes" id="UP000050465"/>
    </source>
</evidence>
<comment type="caution">
    <text evidence="1">The sequence shown here is derived from an EMBL/GenBank/DDBJ whole genome shotgun (WGS) entry which is preliminary data.</text>
</comment>
<protein>
    <submittedName>
        <fullName evidence="1">Uncharacterized protein</fullName>
    </submittedName>
</protein>
<accession>A0A0P7ZS10</accession>